<keyword evidence="5 6" id="KW-0408">Iron</keyword>
<dbReference type="PANTHER" id="PTHR37823">
    <property type="entry name" value="CYTOCHROME C-553-LIKE"/>
    <property type="match status" value="1"/>
</dbReference>
<name>A0ABV9I4A9_9DEIO</name>
<keyword evidence="8" id="KW-0732">Signal</keyword>
<dbReference type="InterPro" id="IPR051811">
    <property type="entry name" value="Cytochrome_c550/c551-like"/>
</dbReference>
<evidence type="ECO:0000256" key="6">
    <source>
        <dbReference type="PROSITE-ProRule" id="PRU00433"/>
    </source>
</evidence>
<feature type="compositionally biased region" description="Gly residues" evidence="7">
    <location>
        <begin position="42"/>
        <end position="52"/>
    </location>
</feature>
<feature type="region of interest" description="Disordered" evidence="7">
    <location>
        <begin position="28"/>
        <end position="62"/>
    </location>
</feature>
<feature type="signal peptide" evidence="8">
    <location>
        <begin position="1"/>
        <end position="22"/>
    </location>
</feature>
<dbReference type="InterPro" id="IPR036909">
    <property type="entry name" value="Cyt_c-like_dom_sf"/>
</dbReference>
<feature type="domain" description="Cytochrome c" evidence="9">
    <location>
        <begin position="186"/>
        <end position="271"/>
    </location>
</feature>
<reference evidence="11" key="1">
    <citation type="journal article" date="2019" name="Int. J. Syst. Evol. Microbiol.">
        <title>The Global Catalogue of Microorganisms (GCM) 10K type strain sequencing project: providing services to taxonomists for standard genome sequencing and annotation.</title>
        <authorList>
            <consortium name="The Broad Institute Genomics Platform"/>
            <consortium name="The Broad Institute Genome Sequencing Center for Infectious Disease"/>
            <person name="Wu L."/>
            <person name="Ma J."/>
        </authorList>
    </citation>
    <scope>NUCLEOTIDE SEQUENCE [LARGE SCALE GENOMIC DNA]</scope>
    <source>
        <strain evidence="11">CCUG 55995</strain>
    </source>
</reference>
<keyword evidence="4" id="KW-0249">Electron transport</keyword>
<feature type="compositionally biased region" description="Polar residues" evidence="7">
    <location>
        <begin position="167"/>
        <end position="176"/>
    </location>
</feature>
<keyword evidence="11" id="KW-1185">Reference proteome</keyword>
<dbReference type="RefSeq" id="WP_380059982.1">
    <property type="nucleotide sequence ID" value="NZ_JBHSEI010000001.1"/>
</dbReference>
<evidence type="ECO:0000256" key="5">
    <source>
        <dbReference type="ARBA" id="ARBA00023004"/>
    </source>
</evidence>
<evidence type="ECO:0000313" key="10">
    <source>
        <dbReference type="EMBL" id="MFC4636943.1"/>
    </source>
</evidence>
<comment type="caution">
    <text evidence="10">The sequence shown here is derived from an EMBL/GenBank/DDBJ whole genome shotgun (WGS) entry which is preliminary data.</text>
</comment>
<keyword evidence="2 6" id="KW-0349">Heme</keyword>
<evidence type="ECO:0000256" key="1">
    <source>
        <dbReference type="ARBA" id="ARBA00022448"/>
    </source>
</evidence>
<evidence type="ECO:0000256" key="7">
    <source>
        <dbReference type="SAM" id="MobiDB-lite"/>
    </source>
</evidence>
<dbReference type="Gene3D" id="1.10.760.10">
    <property type="entry name" value="Cytochrome c-like domain"/>
    <property type="match status" value="1"/>
</dbReference>
<sequence length="271" mass="26857">MKNTFAVSMTLLLALTLGGSFAAYQKATTPHHAEGNHQGTEGAAGEGTGAGAAGEDMAGTKGDDVVTDAEATVNAGEGDPLAAPGGTGPNVIQDRDVTKLQNNAGGPNAGVTGQVPQTGQVAGDATSAPTGNPEVDPSTQADDGAERSPGGVSGEVAEGSPGDTDPSGATGQTPHQTAVAGEAQGDDSAAGQTAYATNCSGCHGAEGQGGVGPSLARADGPKTWTLDQFTTALRQGRTPERELNQVMPRFSKAQLSDSDVANIFAVVKKFN</sequence>
<dbReference type="EMBL" id="JBHSEI010000001">
    <property type="protein sequence ID" value="MFC4636943.1"/>
    <property type="molecule type" value="Genomic_DNA"/>
</dbReference>
<dbReference type="PROSITE" id="PS51007">
    <property type="entry name" value="CYTC"/>
    <property type="match status" value="1"/>
</dbReference>
<feature type="region of interest" description="Disordered" evidence="7">
    <location>
        <begin position="100"/>
        <end position="189"/>
    </location>
</feature>
<keyword evidence="1" id="KW-0813">Transport</keyword>
<dbReference type="Pfam" id="PF13442">
    <property type="entry name" value="Cytochrome_CBB3"/>
    <property type="match status" value="1"/>
</dbReference>
<dbReference type="Proteomes" id="UP001595952">
    <property type="component" value="Unassembled WGS sequence"/>
</dbReference>
<dbReference type="InterPro" id="IPR009056">
    <property type="entry name" value="Cyt_c-like_dom"/>
</dbReference>
<evidence type="ECO:0000256" key="4">
    <source>
        <dbReference type="ARBA" id="ARBA00022982"/>
    </source>
</evidence>
<dbReference type="SUPFAM" id="SSF46626">
    <property type="entry name" value="Cytochrome c"/>
    <property type="match status" value="1"/>
</dbReference>
<evidence type="ECO:0000256" key="8">
    <source>
        <dbReference type="SAM" id="SignalP"/>
    </source>
</evidence>
<evidence type="ECO:0000259" key="9">
    <source>
        <dbReference type="PROSITE" id="PS51007"/>
    </source>
</evidence>
<keyword evidence="3 6" id="KW-0479">Metal-binding</keyword>
<proteinExistence type="predicted"/>
<evidence type="ECO:0000313" key="11">
    <source>
        <dbReference type="Proteomes" id="UP001595952"/>
    </source>
</evidence>
<dbReference type="PANTHER" id="PTHR37823:SF1">
    <property type="entry name" value="CYTOCHROME C-553-LIKE"/>
    <property type="match status" value="1"/>
</dbReference>
<protein>
    <submittedName>
        <fullName evidence="10">C-type cytochrome</fullName>
    </submittedName>
</protein>
<gene>
    <name evidence="10" type="ORF">ACFO0D_01185</name>
</gene>
<accession>A0ABV9I4A9</accession>
<evidence type="ECO:0000256" key="3">
    <source>
        <dbReference type="ARBA" id="ARBA00022723"/>
    </source>
</evidence>
<organism evidence="10 11">
    <name type="scientific">Deinococcus hohokamensis</name>
    <dbReference type="NCBI Taxonomy" id="309883"/>
    <lineage>
        <taxon>Bacteria</taxon>
        <taxon>Thermotogati</taxon>
        <taxon>Deinococcota</taxon>
        <taxon>Deinococci</taxon>
        <taxon>Deinococcales</taxon>
        <taxon>Deinococcaceae</taxon>
        <taxon>Deinococcus</taxon>
    </lineage>
</organism>
<feature type="chain" id="PRO_5047146207" evidence="8">
    <location>
        <begin position="23"/>
        <end position="271"/>
    </location>
</feature>
<evidence type="ECO:0000256" key="2">
    <source>
        <dbReference type="ARBA" id="ARBA00022617"/>
    </source>
</evidence>